<evidence type="ECO:0000256" key="5">
    <source>
        <dbReference type="ARBA" id="ARBA00023002"/>
    </source>
</evidence>
<evidence type="ECO:0000256" key="2">
    <source>
        <dbReference type="ARBA" id="ARBA00005466"/>
    </source>
</evidence>
<feature type="domain" description="FAD-binding PCMH-type" evidence="7">
    <location>
        <begin position="56"/>
        <end position="236"/>
    </location>
</feature>
<accession>Q4JHQ9</accession>
<dbReference type="PROSITE" id="PS00862">
    <property type="entry name" value="OX2_COVAL_FAD"/>
    <property type="match status" value="1"/>
</dbReference>
<comment type="similarity">
    <text evidence="2">Belongs to the oxygen-dependent FAD-linked oxidoreductase family.</text>
</comment>
<dbReference type="Gene3D" id="3.40.462.20">
    <property type="match status" value="1"/>
</dbReference>
<keyword evidence="5" id="KW-0560">Oxidoreductase</keyword>
<gene>
    <name evidence="8" type="primary">busJ</name>
</gene>
<dbReference type="SUPFAM" id="SSF56176">
    <property type="entry name" value="FAD-binding/transporter-associated domain-like"/>
    <property type="match status" value="1"/>
</dbReference>
<sequence length="539" mass="58507">MISAEGEQSGPVSKGGAVPDFHDPATMNRRTPGTEITVEPGDPRYPDLVVGHNPRFTGKPERIHIAGSTEDVVHAVAEAVRTGRRVGVRSGGHCFENLVADPAIRVLVDLSELNRVYFDSTRGAFAIEAGAALGQVYRTLFKNWGVTIPTGACPGVGAGGHIPGGGYGPLSRRFGSVVDYLQGVEVVVVDRAGEVHIVEVDRNSIGAGHDLWWAHTGGGGGNFGVVTRFWLRAPDVVSTDPSELLPRPPATVLLRSFHWPWCELTEQSFALLLRNFGTWYEQHSAPESTQLGLFSTLVCAHRQAGYVTLNIHLDGTDPNAERTLAEHLSAINDQVGVTPAEGLRETLPWLRSTQVSGSLAEGGEPSGQRTKVKAAYLRTGLSEAQLATVYRRLTDSGYDNPAAALLLLGYGGRANAVAPSATALAQRDSVLKALFVTNWSEPAEDERHLTWIRGFYREMYAETGGVPVPGTRVDGSYINYPDTDLADPLWNTSGVAWHDLYYKDNYPRLQRAKARWDPQNIFQHGLSIKPPERLSPGQP</sequence>
<protein>
    <submittedName>
        <fullName evidence="8">BusJ</fullName>
    </submittedName>
</protein>
<evidence type="ECO:0000256" key="6">
    <source>
        <dbReference type="SAM" id="MobiDB-lite"/>
    </source>
</evidence>
<organism evidence="8">
    <name type="scientific">Saccharopolyspora pogona</name>
    <dbReference type="NCBI Taxonomy" id="333966"/>
    <lineage>
        <taxon>Bacteria</taxon>
        <taxon>Bacillati</taxon>
        <taxon>Actinomycetota</taxon>
        <taxon>Actinomycetes</taxon>
        <taxon>Pseudonocardiales</taxon>
        <taxon>Pseudonocardiaceae</taxon>
        <taxon>Saccharopolyspora</taxon>
    </lineage>
</organism>
<dbReference type="InterPro" id="IPR036318">
    <property type="entry name" value="FAD-bd_PCMH-like_sf"/>
</dbReference>
<evidence type="ECO:0000259" key="7">
    <source>
        <dbReference type="PROSITE" id="PS51387"/>
    </source>
</evidence>
<evidence type="ECO:0000256" key="1">
    <source>
        <dbReference type="ARBA" id="ARBA00001974"/>
    </source>
</evidence>
<dbReference type="EMBL" id="DQ087286">
    <property type="protein sequence ID" value="AAY88927.1"/>
    <property type="molecule type" value="Genomic_DNA"/>
</dbReference>
<dbReference type="Pfam" id="PF08031">
    <property type="entry name" value="BBE"/>
    <property type="match status" value="1"/>
</dbReference>
<dbReference type="InterPro" id="IPR016166">
    <property type="entry name" value="FAD-bd_PCMH"/>
</dbReference>
<dbReference type="InterPro" id="IPR016169">
    <property type="entry name" value="FAD-bd_PCMH_sub2"/>
</dbReference>
<dbReference type="InterPro" id="IPR012951">
    <property type="entry name" value="BBE"/>
</dbReference>
<evidence type="ECO:0000313" key="8">
    <source>
        <dbReference type="EMBL" id="AAY88927.1"/>
    </source>
</evidence>
<dbReference type="Gene3D" id="3.30.465.10">
    <property type="match status" value="1"/>
</dbReference>
<dbReference type="Pfam" id="PF01565">
    <property type="entry name" value="FAD_binding_4"/>
    <property type="match status" value="1"/>
</dbReference>
<comment type="cofactor">
    <cofactor evidence="1">
        <name>FAD</name>
        <dbReference type="ChEBI" id="CHEBI:57692"/>
    </cofactor>
</comment>
<dbReference type="SMR" id="Q4JHQ9"/>
<proteinExistence type="inferred from homology"/>
<dbReference type="InterPro" id="IPR006094">
    <property type="entry name" value="Oxid_FAD_bind_N"/>
</dbReference>
<dbReference type="PROSITE" id="PS51387">
    <property type="entry name" value="FAD_PCMH"/>
    <property type="match status" value="1"/>
</dbReference>
<evidence type="ECO:0000256" key="4">
    <source>
        <dbReference type="ARBA" id="ARBA00022827"/>
    </source>
</evidence>
<evidence type="ECO:0000256" key="3">
    <source>
        <dbReference type="ARBA" id="ARBA00022630"/>
    </source>
</evidence>
<name>Q4JHQ9_9PSEU</name>
<keyword evidence="4" id="KW-0274">FAD</keyword>
<reference evidence="8" key="1">
    <citation type="journal article" date="2006" name="J. Ind. Microbiol. Biotechnol.">
        <title>Butenyl-spinosyns, a natural example of genetic engineering of antibiotic biosynthetic genes.</title>
        <authorList>
            <person name="Hahn D.R."/>
            <person name="Gustafson G."/>
            <person name="Waldron C."/>
            <person name="Bullard B."/>
            <person name="Jackson J.D."/>
            <person name="Mitchell J."/>
        </authorList>
    </citation>
    <scope>NUCLEOTIDE SEQUENCE</scope>
    <source>
        <strain evidence="8">NRRL 30141</strain>
    </source>
</reference>
<feature type="region of interest" description="Disordered" evidence="6">
    <location>
        <begin position="1"/>
        <end position="35"/>
    </location>
</feature>
<dbReference type="PANTHER" id="PTHR42973:SF39">
    <property type="entry name" value="FAD-BINDING PCMH-TYPE DOMAIN-CONTAINING PROTEIN"/>
    <property type="match status" value="1"/>
</dbReference>
<dbReference type="InterPro" id="IPR006093">
    <property type="entry name" value="Oxy_OxRdtase_FAD_BS"/>
</dbReference>
<dbReference type="GO" id="GO:0071949">
    <property type="term" value="F:FAD binding"/>
    <property type="evidence" value="ECO:0007669"/>
    <property type="project" value="InterPro"/>
</dbReference>
<dbReference type="AlphaFoldDB" id="Q4JHQ9"/>
<dbReference type="GO" id="GO:0016491">
    <property type="term" value="F:oxidoreductase activity"/>
    <property type="evidence" value="ECO:0007669"/>
    <property type="project" value="UniProtKB-KW"/>
</dbReference>
<dbReference type="InterPro" id="IPR050416">
    <property type="entry name" value="FAD-linked_Oxidoreductase"/>
</dbReference>
<dbReference type="PANTHER" id="PTHR42973">
    <property type="entry name" value="BINDING OXIDOREDUCTASE, PUTATIVE (AFU_ORTHOLOGUE AFUA_1G17690)-RELATED"/>
    <property type="match status" value="1"/>
</dbReference>
<keyword evidence="3" id="KW-0285">Flavoprotein</keyword>